<sequence>MVNERTFRIMIITYAKNIIVKVGVENAYASGNRRHREDVVHIEREYTGTFQIFSRFIGNSR</sequence>
<name>A0A645JB17_9ZZZZ</name>
<organism evidence="1">
    <name type="scientific">bioreactor metagenome</name>
    <dbReference type="NCBI Taxonomy" id="1076179"/>
    <lineage>
        <taxon>unclassified sequences</taxon>
        <taxon>metagenomes</taxon>
        <taxon>ecological metagenomes</taxon>
    </lineage>
</organism>
<proteinExistence type="predicted"/>
<evidence type="ECO:0000313" key="1">
    <source>
        <dbReference type="EMBL" id="MPN57644.1"/>
    </source>
</evidence>
<dbReference type="AlphaFoldDB" id="A0A645JB17"/>
<comment type="caution">
    <text evidence="1">The sequence shown here is derived from an EMBL/GenBank/DDBJ whole genome shotgun (WGS) entry which is preliminary data.</text>
</comment>
<reference evidence="1" key="1">
    <citation type="submission" date="2019-08" db="EMBL/GenBank/DDBJ databases">
        <authorList>
            <person name="Kucharzyk K."/>
            <person name="Murdoch R.W."/>
            <person name="Higgins S."/>
            <person name="Loffler F."/>
        </authorList>
    </citation>
    <scope>NUCLEOTIDE SEQUENCE</scope>
</reference>
<dbReference type="EMBL" id="VSSQ01129430">
    <property type="protein sequence ID" value="MPN57644.1"/>
    <property type="molecule type" value="Genomic_DNA"/>
</dbReference>
<gene>
    <name evidence="1" type="ORF">SDC9_205338</name>
</gene>
<accession>A0A645JB17</accession>
<protein>
    <submittedName>
        <fullName evidence="1">Uncharacterized protein</fullName>
    </submittedName>
</protein>